<accession>A0A5J4VDR6</accession>
<reference evidence="1 2" key="1">
    <citation type="submission" date="2019-03" db="EMBL/GenBank/DDBJ databases">
        <title>Single cell metagenomics reveals metabolic interactions within the superorganism composed of flagellate Streblomastix strix and complex community of Bacteroidetes bacteria on its surface.</title>
        <authorList>
            <person name="Treitli S.C."/>
            <person name="Kolisko M."/>
            <person name="Husnik F."/>
            <person name="Keeling P."/>
            <person name="Hampl V."/>
        </authorList>
    </citation>
    <scope>NUCLEOTIDE SEQUENCE [LARGE SCALE GENOMIC DNA]</scope>
    <source>
        <strain evidence="1">ST1C</strain>
    </source>
</reference>
<dbReference type="OrthoDB" id="5950997at2759"/>
<proteinExistence type="predicted"/>
<gene>
    <name evidence="1" type="ORF">EZS28_023775</name>
</gene>
<sequence length="1536" mass="172671">MTTQLDNILTFYTDYSLTDRKFTKQKTADPDYGEIVIYNRGGFNVQKGSLLFESIQFMIQGELADQYVITMAMEANQLQLIDTSVNMRSIFNVVLRGLIEMVIGELRIDNMVANECIQKDSLIRINETAGKVIIDRSSFSNVEKTNGNGSVLYVYIKQQSGGITITDTKFNGCKVQQDQFGGAVYCKIFSDAKTILDISDDTKPVVFTKCQVKKRQIFPSGTGGGIYIELEKGVETFYDLTGCQYDGCDAMNGKSLFINAYDLRQAVPFVPTSDHLLKLGISLSGLIESVDVQNMMGYDNETGIFPIPLCYVYTQVTGENTTAGTYPFAYPMYHVNRTDDPFTLTSGHDNIACGHLKWPCRTVSYAILQSERHYPNAITPPGDPLLRWIGVIDKYKADKIYTLQSEFAHVTLQNQLDDQNKTTELPSEITVEEGGGFHINNATVRFIFLNFKIDMFGDRNVFIIEDRIKSVEFLDCGISMINESGTLLRSVLELNEGNLTIERMTMSQIRVENGFVFIIRGGAGFVDISESTFDTVERTMNGNGGVIEAYLNDKDFAGIKISNCEFTNCKVDTDQVGGALYLELSNKTQCEIEDSSFNFCAGTYGGAIYATVKEDSKLLIHGQQVPPADPTSYTTFFDCQSRWGNGGAIFVLVSDNSSFRTDQTQFSNNSAIETTLVIPPPKPTGFGGAVFLATETDYNDTNLGIDLSGAEFWNNTADRAGPTLYVVSPKLNELCLLDFENDKGHYLKGNYTEAQTIDKLFNETELSGVNLTLAQFDSYTKKEVIYHQQYLRRLWTPPILAITPDPALPYATDLLWYIRYRDKGAYPNEQGRDIYGCGWVDDPCKSMQFSLHEISYRIMGAKDKSVADKIIMIQKEGYDLMSPVNMSQEEIHTDHVWIMKEFYGTDLAIQDQIEIVIKKKGDLTVEDNYNGWLDATNGTRLDLTGFNITTDGSSLLIPIVYVGDTSSELKLEQIIFQEIELSPEFEQGARGVVHVNQNATQLIISQCRFQNINITRAGGSALRIQNITTRLDLSSIMGNQGPAPTSDIKASIFLTEFENITGYGDSEGRGGAGIYAEIGDRGYLSVIGPTKFSFCRSINGNGGGLYVILNQTGSFYTEGDVNIKDCEAVSDITNTYGGRGGGLYMYPNDDSNINFTISEETLFRDNNASLYGRDIFIYCRNINFLKTQEHVLYDVFSPLYNNVNAIYGTEYKDKFELWHIPLVDYDLLVRFVPYFSDIIYVSCRKWVGVDTFACGRYEDPCETFEYALTRILTPDWNISTRPDEDDEDFTPINYTIVSVAEMEINQTYTTEANYFTLRGISLDEVPEVAIYPSEVRFGGDQTSQYGQLLFAEETYWQQISIEGSDEEKVLGFNQTITFQYVNLSLPGTSTVEESVLKLQASKKDKKLLRTLNVSIGNCMISQNNYAPPYDTVYNFLKVEPYFTLGMNLTIINLEAFNISMIGNPLIQIKFIPELFTLQQHVYMEHCSFFNITTNITSSQLQEPEVLKCYIQIPTAYSQCSANTNRMFFIAFYIRKA</sequence>
<dbReference type="SUPFAM" id="SSF51126">
    <property type="entry name" value="Pectin lyase-like"/>
    <property type="match status" value="2"/>
</dbReference>
<evidence type="ECO:0000313" key="1">
    <source>
        <dbReference type="EMBL" id="KAA6380698.1"/>
    </source>
</evidence>
<dbReference type="Proteomes" id="UP000324800">
    <property type="component" value="Unassembled WGS sequence"/>
</dbReference>
<name>A0A5J4VDR6_9EUKA</name>
<dbReference type="InterPro" id="IPR011050">
    <property type="entry name" value="Pectin_lyase_fold/virulence"/>
</dbReference>
<evidence type="ECO:0000313" key="2">
    <source>
        <dbReference type="Proteomes" id="UP000324800"/>
    </source>
</evidence>
<dbReference type="EMBL" id="SNRW01007756">
    <property type="protein sequence ID" value="KAA6380698.1"/>
    <property type="molecule type" value="Genomic_DNA"/>
</dbReference>
<protein>
    <submittedName>
        <fullName evidence="1">Uncharacterized protein</fullName>
    </submittedName>
</protein>
<organism evidence="1 2">
    <name type="scientific">Streblomastix strix</name>
    <dbReference type="NCBI Taxonomy" id="222440"/>
    <lineage>
        <taxon>Eukaryota</taxon>
        <taxon>Metamonada</taxon>
        <taxon>Preaxostyla</taxon>
        <taxon>Oxymonadida</taxon>
        <taxon>Streblomastigidae</taxon>
        <taxon>Streblomastix</taxon>
    </lineage>
</organism>
<comment type="caution">
    <text evidence="1">The sequence shown here is derived from an EMBL/GenBank/DDBJ whole genome shotgun (WGS) entry which is preliminary data.</text>
</comment>